<dbReference type="SMART" id="SM00091">
    <property type="entry name" value="PAS"/>
    <property type="match status" value="2"/>
</dbReference>
<feature type="domain" description="CHASE" evidence="8">
    <location>
        <begin position="103"/>
        <end position="300"/>
    </location>
</feature>
<dbReference type="PROSITE" id="PS50839">
    <property type="entry name" value="CHASE"/>
    <property type="match status" value="1"/>
</dbReference>
<dbReference type="InterPro" id="IPR013656">
    <property type="entry name" value="PAS_4"/>
</dbReference>
<dbReference type="Pfam" id="PF03924">
    <property type="entry name" value="CHASE"/>
    <property type="match status" value="1"/>
</dbReference>
<keyword evidence="4 5" id="KW-0472">Membrane</keyword>
<feature type="domain" description="PAS" evidence="6">
    <location>
        <begin position="403"/>
        <end position="463"/>
    </location>
</feature>
<dbReference type="InterPro" id="IPR000700">
    <property type="entry name" value="PAS-assoc_C"/>
</dbReference>
<protein>
    <submittedName>
        <fullName evidence="9">PAS domain S-box protein</fullName>
    </submittedName>
</protein>
<keyword evidence="2 5" id="KW-0812">Transmembrane</keyword>
<keyword evidence="3 5" id="KW-1133">Transmembrane helix</keyword>
<feature type="transmembrane region" description="Helical" evidence="5">
    <location>
        <begin position="39"/>
        <end position="60"/>
    </location>
</feature>
<evidence type="ECO:0000256" key="5">
    <source>
        <dbReference type="SAM" id="Phobius"/>
    </source>
</evidence>
<dbReference type="OrthoDB" id="9782588at2"/>
<evidence type="ECO:0000256" key="4">
    <source>
        <dbReference type="ARBA" id="ARBA00023136"/>
    </source>
</evidence>
<dbReference type="KEGG" id="rhf:EUB48_08495"/>
<sequence length="609" mass="66440">MQGPSPPPRRDESNIAAPIRHRCGWCQAGRANFSLPLSLPAWSALALGLIVSVALFSWVYRQEYSGERANFERRTQVRVTAVQQGMSDATNALQAVNLFFVANGGNVSREQFHTFAQALRARYPYIAAFAYDRLVAGNERPAFEAHMRTRYPGFSIAEMMDGKRVVSRLKDRYRVIDYVEPMTGSEAAFGLDVSSTLSREAATQRANSTGLPAATGLFPLIQEPGIPGGFRILMTVYKDVATPDTALLRQREVAGYTVAVLRADDLIEKILGPADSIGNAGLDVRIYAPASADDKQLVYGLPGAATGKSQGLRPAWLFGNPAESFTHNFDVAGTPWHMTITARPTPFVAAHTGALAALLASLLTTLVLTACLQAITTRTQRIQQLVEQRTRELTQASEALSLSEARLRGIFDSATDAIITADESQTIVMANAAAAHMFRCTPGALIGAPLERLIPERQRQMHRREVQAFGDTQAQARHMGEARDVMGLRTDGQEFPIDAAISHLSVGGRRLYTAILRDITERRSAEAALRESEERLRRLLMLLPVGVFVYSGRGSSTRISFANEAAQRLVGTGEANLLGRSPLDFIHPDSLDQVKQRLLAMQGGTTPPL</sequence>
<organism evidence="9 10">
    <name type="scientific">Rhodoferax sediminis</name>
    <dbReference type="NCBI Taxonomy" id="2509614"/>
    <lineage>
        <taxon>Bacteria</taxon>
        <taxon>Pseudomonadati</taxon>
        <taxon>Pseudomonadota</taxon>
        <taxon>Betaproteobacteria</taxon>
        <taxon>Burkholderiales</taxon>
        <taxon>Comamonadaceae</taxon>
        <taxon>Rhodoferax</taxon>
    </lineage>
</organism>
<evidence type="ECO:0000256" key="1">
    <source>
        <dbReference type="ARBA" id="ARBA00004370"/>
    </source>
</evidence>
<feature type="domain" description="PAS" evidence="6">
    <location>
        <begin position="532"/>
        <end position="598"/>
    </location>
</feature>
<dbReference type="CDD" id="cd00130">
    <property type="entry name" value="PAS"/>
    <property type="match status" value="2"/>
</dbReference>
<dbReference type="PANTHER" id="PTHR44757:SF2">
    <property type="entry name" value="BIOFILM ARCHITECTURE MAINTENANCE PROTEIN MBAA"/>
    <property type="match status" value="1"/>
</dbReference>
<evidence type="ECO:0000259" key="6">
    <source>
        <dbReference type="PROSITE" id="PS50112"/>
    </source>
</evidence>
<keyword evidence="10" id="KW-1185">Reference proteome</keyword>
<dbReference type="GO" id="GO:0007165">
    <property type="term" value="P:signal transduction"/>
    <property type="evidence" value="ECO:0007669"/>
    <property type="project" value="UniProtKB-ARBA"/>
</dbReference>
<dbReference type="GO" id="GO:0003824">
    <property type="term" value="F:catalytic activity"/>
    <property type="evidence" value="ECO:0007669"/>
    <property type="project" value="UniProtKB-ARBA"/>
</dbReference>
<dbReference type="InterPro" id="IPR013767">
    <property type="entry name" value="PAS_fold"/>
</dbReference>
<evidence type="ECO:0000313" key="9">
    <source>
        <dbReference type="EMBL" id="QDL37311.1"/>
    </source>
</evidence>
<dbReference type="Gene3D" id="3.30.450.350">
    <property type="entry name" value="CHASE domain"/>
    <property type="match status" value="1"/>
</dbReference>
<dbReference type="SUPFAM" id="SSF55785">
    <property type="entry name" value="PYP-like sensor domain (PAS domain)"/>
    <property type="match status" value="2"/>
</dbReference>
<proteinExistence type="predicted"/>
<dbReference type="GO" id="GO:0016020">
    <property type="term" value="C:membrane"/>
    <property type="evidence" value="ECO:0007669"/>
    <property type="project" value="UniProtKB-SubCell"/>
</dbReference>
<dbReference type="PROSITE" id="PS50112">
    <property type="entry name" value="PAS"/>
    <property type="match status" value="2"/>
</dbReference>
<dbReference type="InterPro" id="IPR035965">
    <property type="entry name" value="PAS-like_dom_sf"/>
</dbReference>
<dbReference type="SMART" id="SM01079">
    <property type="entry name" value="CHASE"/>
    <property type="match status" value="1"/>
</dbReference>
<dbReference type="AlphaFoldDB" id="A0A515DA78"/>
<dbReference type="Gene3D" id="3.30.450.20">
    <property type="entry name" value="PAS domain"/>
    <property type="match status" value="2"/>
</dbReference>
<dbReference type="PROSITE" id="PS50113">
    <property type="entry name" value="PAC"/>
    <property type="match status" value="1"/>
</dbReference>
<dbReference type="Proteomes" id="UP000316798">
    <property type="component" value="Chromosome"/>
</dbReference>
<comment type="subcellular location">
    <subcellularLocation>
        <location evidence="1">Membrane</location>
    </subcellularLocation>
</comment>
<dbReference type="InterPro" id="IPR052155">
    <property type="entry name" value="Biofilm_reg_signaling"/>
</dbReference>
<evidence type="ECO:0000256" key="3">
    <source>
        <dbReference type="ARBA" id="ARBA00022989"/>
    </source>
</evidence>
<dbReference type="GO" id="GO:0006355">
    <property type="term" value="P:regulation of DNA-templated transcription"/>
    <property type="evidence" value="ECO:0007669"/>
    <property type="project" value="InterPro"/>
</dbReference>
<dbReference type="InterPro" id="IPR006189">
    <property type="entry name" value="CHASE_dom"/>
</dbReference>
<evidence type="ECO:0000259" key="8">
    <source>
        <dbReference type="PROSITE" id="PS50839"/>
    </source>
</evidence>
<gene>
    <name evidence="9" type="ORF">EUB48_08495</name>
</gene>
<evidence type="ECO:0000313" key="10">
    <source>
        <dbReference type="Proteomes" id="UP000316798"/>
    </source>
</evidence>
<evidence type="ECO:0000259" key="7">
    <source>
        <dbReference type="PROSITE" id="PS50113"/>
    </source>
</evidence>
<dbReference type="EMBL" id="CP035503">
    <property type="protein sequence ID" value="QDL37311.1"/>
    <property type="molecule type" value="Genomic_DNA"/>
</dbReference>
<accession>A0A515DA78</accession>
<dbReference type="InterPro" id="IPR000014">
    <property type="entry name" value="PAS"/>
</dbReference>
<dbReference type="PANTHER" id="PTHR44757">
    <property type="entry name" value="DIGUANYLATE CYCLASE DGCP"/>
    <property type="match status" value="1"/>
</dbReference>
<name>A0A515DA78_9BURK</name>
<dbReference type="InterPro" id="IPR042240">
    <property type="entry name" value="CHASE_sf"/>
</dbReference>
<evidence type="ECO:0000256" key="2">
    <source>
        <dbReference type="ARBA" id="ARBA00022692"/>
    </source>
</evidence>
<dbReference type="Pfam" id="PF08448">
    <property type="entry name" value="PAS_4"/>
    <property type="match status" value="1"/>
</dbReference>
<reference evidence="9 10" key="1">
    <citation type="submission" date="2019-01" db="EMBL/GenBank/DDBJ databases">
        <title>Genomic insights into a novel species Rhodoferax sp.</title>
        <authorList>
            <person name="Jin L."/>
        </authorList>
    </citation>
    <scope>NUCLEOTIDE SEQUENCE [LARGE SCALE GENOMIC DNA]</scope>
    <source>
        <strain evidence="9 10">CHu59-6-5</strain>
    </source>
</reference>
<dbReference type="NCBIfam" id="TIGR00229">
    <property type="entry name" value="sensory_box"/>
    <property type="match status" value="2"/>
</dbReference>
<feature type="transmembrane region" description="Helical" evidence="5">
    <location>
        <begin position="353"/>
        <end position="375"/>
    </location>
</feature>
<feature type="domain" description="PAC" evidence="7">
    <location>
        <begin position="481"/>
        <end position="531"/>
    </location>
</feature>
<dbReference type="Pfam" id="PF00989">
    <property type="entry name" value="PAS"/>
    <property type="match status" value="1"/>
</dbReference>